<dbReference type="InParanoid" id="E5R1H6"/>
<protein>
    <submittedName>
        <fullName evidence="3">Uncharacterized protein</fullName>
    </submittedName>
</protein>
<evidence type="ECO:0000313" key="4">
    <source>
        <dbReference type="Proteomes" id="UP000002669"/>
    </source>
</evidence>
<reference evidence="4" key="1">
    <citation type="journal article" date="2012" name="MBio">
        <title>Comparative genome analysis of Trichophyton rubrum and related dermatophytes reveals candidate genes involved in infection.</title>
        <authorList>
            <person name="Martinez D.A."/>
            <person name="Oliver B.G."/>
            <person name="Graeser Y."/>
            <person name="Goldberg J.M."/>
            <person name="Li W."/>
            <person name="Martinez-Rossi N.M."/>
            <person name="Monod M."/>
            <person name="Shelest E."/>
            <person name="Barton R.C."/>
            <person name="Birch E."/>
            <person name="Brakhage A.A."/>
            <person name="Chen Z."/>
            <person name="Gurr S.J."/>
            <person name="Heiman D."/>
            <person name="Heitman J."/>
            <person name="Kosti I."/>
            <person name="Rossi A."/>
            <person name="Saif S."/>
            <person name="Samalova M."/>
            <person name="Saunders C.W."/>
            <person name="Shea T."/>
            <person name="Summerbell R.C."/>
            <person name="Xu J."/>
            <person name="Young S."/>
            <person name="Zeng Q."/>
            <person name="Birren B.W."/>
            <person name="Cuomo C.A."/>
            <person name="White T.C."/>
        </authorList>
    </citation>
    <scope>NUCLEOTIDE SEQUENCE [LARGE SCALE GENOMIC DNA]</scope>
    <source>
        <strain evidence="4">ATCC MYA-4604 / CBS 118893</strain>
    </source>
</reference>
<sequence length="308" mass="35540">MAITKQPRPTKSPTKHKPACSALTYSSKKCKNAASACPASKEVPVCWAHKKLGEVVTCCQAPVGKNRKCMKKIPWTEIQLCFDHQNTVLPCHILRLPIELRQHIFSFVLAEYKRKYEIYSAHHTFLTIARLNRQLFKETSDLLYRKLLCRFYFWAGDIYIMEKRCPSADPGSWQKSKRILVEFDVDDVREPILNYLGVIADRLQGSTLHKLHFHVHSDGFRYSAPRRIEAIFKAMSLYLEPFRQVKSVREPIFTFSVEVPRQAELMARSSSDTPAALGAIKEWNKYLQELFGNWKRACKEDAASSINN</sequence>
<evidence type="ECO:0000313" key="3">
    <source>
        <dbReference type="EMBL" id="EFQ98512.1"/>
    </source>
</evidence>
<evidence type="ECO:0000259" key="2">
    <source>
        <dbReference type="Pfam" id="PF26648"/>
    </source>
</evidence>
<dbReference type="Pfam" id="PF26648">
    <property type="entry name" value="zf_Tbcl_4"/>
    <property type="match status" value="1"/>
</dbReference>
<dbReference type="Proteomes" id="UP000002669">
    <property type="component" value="Unassembled WGS sequence"/>
</dbReference>
<dbReference type="eggNOG" id="ENOG502RPVN">
    <property type="taxonomic scope" value="Eukaryota"/>
</dbReference>
<dbReference type="OrthoDB" id="4179317at2759"/>
<accession>E5R1H6</accession>
<dbReference type="HOGENOM" id="CLU_055305_0_0_1"/>
<proteinExistence type="predicted"/>
<dbReference type="VEuPathDB" id="FungiDB:MGYG_01539"/>
<name>E5R1H6_ARTGP</name>
<feature type="domain" description="Probable treble clef zinc finger" evidence="1">
    <location>
        <begin position="16"/>
        <end position="52"/>
    </location>
</feature>
<gene>
    <name evidence="3" type="ORF">MGYG_01539</name>
</gene>
<dbReference type="Pfam" id="PF26647">
    <property type="entry name" value="zf_Tbcl_3"/>
    <property type="match status" value="1"/>
</dbReference>
<feature type="domain" description="Probable treble clef zinc finger fungi" evidence="2">
    <location>
        <begin position="57"/>
        <end position="87"/>
    </location>
</feature>
<dbReference type="InterPro" id="IPR058252">
    <property type="entry name" value="zf_Tbcl_4"/>
</dbReference>
<dbReference type="AlphaFoldDB" id="E5R1H6"/>
<evidence type="ECO:0000259" key="1">
    <source>
        <dbReference type="Pfam" id="PF26647"/>
    </source>
</evidence>
<keyword evidence="4" id="KW-1185">Reference proteome</keyword>
<dbReference type="STRING" id="535722.E5R1H6"/>
<organism evidence="4">
    <name type="scientific">Arthroderma gypseum (strain ATCC MYA-4604 / CBS 118893)</name>
    <name type="common">Microsporum gypseum</name>
    <dbReference type="NCBI Taxonomy" id="535722"/>
    <lineage>
        <taxon>Eukaryota</taxon>
        <taxon>Fungi</taxon>
        <taxon>Dikarya</taxon>
        <taxon>Ascomycota</taxon>
        <taxon>Pezizomycotina</taxon>
        <taxon>Eurotiomycetes</taxon>
        <taxon>Eurotiomycetidae</taxon>
        <taxon>Onygenales</taxon>
        <taxon>Arthrodermataceae</taxon>
        <taxon>Nannizzia</taxon>
    </lineage>
</organism>
<dbReference type="GeneID" id="10032794"/>
<dbReference type="RefSeq" id="XP_003177464.1">
    <property type="nucleotide sequence ID" value="XM_003177416.1"/>
</dbReference>
<dbReference type="EMBL" id="DS989822">
    <property type="protein sequence ID" value="EFQ98512.1"/>
    <property type="molecule type" value="Genomic_DNA"/>
</dbReference>
<dbReference type="InterPro" id="IPR058251">
    <property type="entry name" value="zf_Tbcl_3"/>
</dbReference>